<keyword evidence="1" id="KW-0479">Metal-binding</keyword>
<feature type="region of interest" description="Disordered" evidence="8">
    <location>
        <begin position="1"/>
        <end position="79"/>
    </location>
</feature>
<dbReference type="AlphaFoldDB" id="A0A803MUL8"/>
<sequence length="709" mass="80227">MESGSSGDMEDSSATSQAPPIPSPPPEPWEYDPCPMTENNDPFDQQNQSNQPSEPDDAAAPLSETSKKSRKRRSPHWEHFIKKDGENKAECIYCHTFIGCASLQGTSGMKNHINWCKEYPPNIDQNQQLLSLSQQTLDGNLVDKKKGRLELWKFNQEDSRRALAKMVIMDEMSFRMVEHEGFRSFMKIMQVSNDVGIQYLKRRFESWKTLVLSGRFLHMRCCAHILSLTVKEGLKESDVSIKRIRCAVRYVRSSGARLQKFMSCVKQEKLESKRFLCLDVDTRWNSTFLMLEGALAYRRAFDFLECSDGGKFRYELLKTGGVPEPSDWDRVASFLPLLKIFYDATLRVFGSLYITSNVYLQELVGISVLIKKKMLSNDAGVSLMASGMKKKHDKYWENVDNVNLLLYIAVILDPRRKMGYTKWAINQQYDSEKAKYLCDKVMQTLNDMYELYISENPPNESILPKTSDFSEEVEDMDSDVDVAELEFERQVGSCVGVQGKNELAKYLEDDREVNPAGKSFDCGYKEEFRQLSRRGEEAAASRTGTGGSDFAHGSRLLHVVNKSIGGFVASKDWCSLDGLLAFLWTVWLTRNSLRFFSEVYSPTGIFVVAASWESRSKEARDLSDLSQPSCPPGFGFSSPKFLGLGDPSGYYNICLTLDGSWNARDQRASMGWFLSSDLSSPFVGGGAQAGFASLPFILIYLPAYLVFDM</sequence>
<evidence type="ECO:0000313" key="12">
    <source>
        <dbReference type="Proteomes" id="UP000596660"/>
    </source>
</evidence>
<accession>A0A803MUL8</accession>
<dbReference type="Proteomes" id="UP000596660">
    <property type="component" value="Unplaced"/>
</dbReference>
<evidence type="ECO:0000256" key="3">
    <source>
        <dbReference type="ARBA" id="ARBA00022833"/>
    </source>
</evidence>
<dbReference type="EnsemblPlants" id="AUR62035530-RA">
    <property type="protein sequence ID" value="AUR62035530-RA:cds"/>
    <property type="gene ID" value="AUR62035530"/>
</dbReference>
<dbReference type="InterPro" id="IPR025525">
    <property type="entry name" value="hAT-like_transposase_RNase-H"/>
</dbReference>
<feature type="domain" description="BED-type" evidence="10">
    <location>
        <begin position="71"/>
        <end position="123"/>
    </location>
</feature>
<feature type="compositionally biased region" description="Polar residues" evidence="8">
    <location>
        <begin position="37"/>
        <end position="53"/>
    </location>
</feature>
<keyword evidence="5" id="KW-0238">DNA-binding</keyword>
<evidence type="ECO:0000256" key="4">
    <source>
        <dbReference type="ARBA" id="ARBA00023015"/>
    </source>
</evidence>
<evidence type="ECO:0000256" key="1">
    <source>
        <dbReference type="ARBA" id="ARBA00022723"/>
    </source>
</evidence>
<proteinExistence type="predicted"/>
<keyword evidence="9" id="KW-0472">Membrane</keyword>
<dbReference type="SUPFAM" id="SSF53098">
    <property type="entry name" value="Ribonuclease H-like"/>
    <property type="match status" value="1"/>
</dbReference>
<organism evidence="11 12">
    <name type="scientific">Chenopodium quinoa</name>
    <name type="common">Quinoa</name>
    <dbReference type="NCBI Taxonomy" id="63459"/>
    <lineage>
        <taxon>Eukaryota</taxon>
        <taxon>Viridiplantae</taxon>
        <taxon>Streptophyta</taxon>
        <taxon>Embryophyta</taxon>
        <taxon>Tracheophyta</taxon>
        <taxon>Spermatophyta</taxon>
        <taxon>Magnoliopsida</taxon>
        <taxon>eudicotyledons</taxon>
        <taxon>Gunneridae</taxon>
        <taxon>Pentapetalae</taxon>
        <taxon>Caryophyllales</taxon>
        <taxon>Chenopodiaceae</taxon>
        <taxon>Chenopodioideae</taxon>
        <taxon>Atripliceae</taxon>
        <taxon>Chenopodium</taxon>
    </lineage>
</organism>
<feature type="compositionally biased region" description="Pro residues" evidence="8">
    <location>
        <begin position="19"/>
        <end position="28"/>
    </location>
</feature>
<keyword evidence="3" id="KW-0862">Zinc</keyword>
<dbReference type="GO" id="GO:0008270">
    <property type="term" value="F:zinc ion binding"/>
    <property type="evidence" value="ECO:0007669"/>
    <property type="project" value="UniProtKB-KW"/>
</dbReference>
<keyword evidence="6" id="KW-0804">Transcription</keyword>
<dbReference type="GO" id="GO:0003677">
    <property type="term" value="F:DNA binding"/>
    <property type="evidence" value="ECO:0007669"/>
    <property type="project" value="UniProtKB-KW"/>
</dbReference>
<protein>
    <recommendedName>
        <fullName evidence="10">BED-type domain-containing protein</fullName>
    </recommendedName>
</protein>
<keyword evidence="12" id="KW-1185">Reference proteome</keyword>
<dbReference type="PROSITE" id="PS50808">
    <property type="entry name" value="ZF_BED"/>
    <property type="match status" value="1"/>
</dbReference>
<reference evidence="11" key="1">
    <citation type="journal article" date="2017" name="Nature">
        <title>The genome of Chenopodium quinoa.</title>
        <authorList>
            <person name="Jarvis D.E."/>
            <person name="Ho Y.S."/>
            <person name="Lightfoot D.J."/>
            <person name="Schmoeckel S.M."/>
            <person name="Li B."/>
            <person name="Borm T.J.A."/>
            <person name="Ohyanagi H."/>
            <person name="Mineta K."/>
            <person name="Michell C.T."/>
            <person name="Saber N."/>
            <person name="Kharbatia N.M."/>
            <person name="Rupper R.R."/>
            <person name="Sharp A.R."/>
            <person name="Dally N."/>
            <person name="Boughton B.A."/>
            <person name="Woo Y.H."/>
            <person name="Gao G."/>
            <person name="Schijlen E.G.W.M."/>
            <person name="Guo X."/>
            <person name="Momin A.A."/>
            <person name="Negrao S."/>
            <person name="Al-Babili S."/>
            <person name="Gehring C."/>
            <person name="Roessner U."/>
            <person name="Jung C."/>
            <person name="Murphy K."/>
            <person name="Arold S.T."/>
            <person name="Gojobori T."/>
            <person name="van der Linden C.G."/>
            <person name="van Loo E.N."/>
            <person name="Jellen E.N."/>
            <person name="Maughan P.J."/>
            <person name="Tester M."/>
        </authorList>
    </citation>
    <scope>NUCLEOTIDE SEQUENCE [LARGE SCALE GENOMIC DNA]</scope>
    <source>
        <strain evidence="11">cv. PI 614886</strain>
    </source>
</reference>
<keyword evidence="9" id="KW-0812">Transmembrane</keyword>
<dbReference type="Gramene" id="AUR62035530-RA">
    <property type="protein sequence ID" value="AUR62035530-RA:cds"/>
    <property type="gene ID" value="AUR62035530"/>
</dbReference>
<evidence type="ECO:0000256" key="7">
    <source>
        <dbReference type="PROSITE-ProRule" id="PRU00027"/>
    </source>
</evidence>
<keyword evidence="9" id="KW-1133">Transmembrane helix</keyword>
<dbReference type="Pfam" id="PF02892">
    <property type="entry name" value="zf-BED"/>
    <property type="match status" value="1"/>
</dbReference>
<evidence type="ECO:0000313" key="11">
    <source>
        <dbReference type="EnsemblPlants" id="AUR62035530-RA:cds"/>
    </source>
</evidence>
<name>A0A803MUL8_CHEQI</name>
<evidence type="ECO:0000256" key="5">
    <source>
        <dbReference type="ARBA" id="ARBA00023125"/>
    </source>
</evidence>
<dbReference type="InterPro" id="IPR003656">
    <property type="entry name" value="Znf_BED"/>
</dbReference>
<dbReference type="InterPro" id="IPR036236">
    <property type="entry name" value="Znf_C2H2_sf"/>
</dbReference>
<reference evidence="11" key="2">
    <citation type="submission" date="2021-03" db="UniProtKB">
        <authorList>
            <consortium name="EnsemblPlants"/>
        </authorList>
    </citation>
    <scope>IDENTIFICATION</scope>
</reference>
<dbReference type="SUPFAM" id="SSF57667">
    <property type="entry name" value="beta-beta-alpha zinc fingers"/>
    <property type="match status" value="1"/>
</dbReference>
<evidence type="ECO:0000256" key="8">
    <source>
        <dbReference type="SAM" id="MobiDB-lite"/>
    </source>
</evidence>
<dbReference type="SMART" id="SM00614">
    <property type="entry name" value="ZnF_BED"/>
    <property type="match status" value="1"/>
</dbReference>
<keyword evidence="4" id="KW-0805">Transcription regulation</keyword>
<evidence type="ECO:0000256" key="9">
    <source>
        <dbReference type="SAM" id="Phobius"/>
    </source>
</evidence>
<dbReference type="PANTHER" id="PTHR46481">
    <property type="entry name" value="ZINC FINGER BED DOMAIN-CONTAINING PROTEIN 4"/>
    <property type="match status" value="1"/>
</dbReference>
<keyword evidence="2 7" id="KW-0863">Zinc-finger</keyword>
<dbReference type="InterPro" id="IPR052035">
    <property type="entry name" value="ZnF_BED_domain_contain"/>
</dbReference>
<evidence type="ECO:0000259" key="10">
    <source>
        <dbReference type="PROSITE" id="PS50808"/>
    </source>
</evidence>
<evidence type="ECO:0000256" key="2">
    <source>
        <dbReference type="ARBA" id="ARBA00022771"/>
    </source>
</evidence>
<dbReference type="PANTHER" id="PTHR46481:SF8">
    <property type="entry name" value="ZINC FINGER BED DOMAIN-CONTAINING PROTEIN RICESLEEPER 1-LIKE"/>
    <property type="match status" value="1"/>
</dbReference>
<feature type="transmembrane region" description="Helical" evidence="9">
    <location>
        <begin position="689"/>
        <end position="707"/>
    </location>
</feature>
<evidence type="ECO:0000256" key="6">
    <source>
        <dbReference type="ARBA" id="ARBA00023163"/>
    </source>
</evidence>
<dbReference type="Pfam" id="PF14372">
    <property type="entry name" value="hAT-like_RNase-H"/>
    <property type="match status" value="1"/>
</dbReference>
<dbReference type="InterPro" id="IPR012337">
    <property type="entry name" value="RNaseH-like_sf"/>
</dbReference>